<dbReference type="PANTHER" id="PTHR23416">
    <property type="entry name" value="SIALIC ACID SYNTHASE-RELATED"/>
    <property type="match status" value="1"/>
</dbReference>
<evidence type="ECO:0000313" key="5">
    <source>
        <dbReference type="Proteomes" id="UP000181976"/>
    </source>
</evidence>
<dbReference type="GO" id="GO:0008374">
    <property type="term" value="F:O-acyltransferase activity"/>
    <property type="evidence" value="ECO:0007669"/>
    <property type="project" value="TreeGrafter"/>
</dbReference>
<dbReference type="RefSeq" id="WP_010527993.1">
    <property type="nucleotide sequence ID" value="NZ_AFSL01000066.1"/>
</dbReference>
<dbReference type="Proteomes" id="UP000181976">
    <property type="component" value="Unassembled WGS sequence"/>
</dbReference>
<dbReference type="NCBIfam" id="NF007797">
    <property type="entry name" value="PRK10502.1"/>
    <property type="match status" value="1"/>
</dbReference>
<dbReference type="AlphaFoldDB" id="A0A1I2B492"/>
<sequence length="183" mass="20365">MKVDLSQYDNSWYNPGKGMIVRSIWYVVNALFFISPFLPVSFIKVRLLRLFGARIGKGVVIKPRVNIKYPWNLSIGDYSWIGEGVWIDNLTKVDIGPHCCLSQGAMLLCGNHDYSKSTFDLRIGPIVLEEGVWIGANSMVVGNTKCLSHSVLAVNSVAGGQLDAYGIYRGNPAEKIRERVVKD</sequence>
<gene>
    <name evidence="4" type="ORF">SAMN05444380_11292</name>
</gene>
<evidence type="ECO:0000256" key="3">
    <source>
        <dbReference type="SAM" id="Phobius"/>
    </source>
</evidence>
<protein>
    <submittedName>
        <fullName evidence="4">Putative colanic acid biosynthesis acetyltransferase WcaF</fullName>
    </submittedName>
</protein>
<dbReference type="InterPro" id="IPR051159">
    <property type="entry name" value="Hexapeptide_acetyltransf"/>
</dbReference>
<keyword evidence="3" id="KW-0812">Transmembrane</keyword>
<feature type="transmembrane region" description="Helical" evidence="3">
    <location>
        <begin position="24"/>
        <end position="45"/>
    </location>
</feature>
<dbReference type="FunCoup" id="A0A1I2B492">
    <property type="interactions" value="40"/>
</dbReference>
<evidence type="ECO:0000313" key="4">
    <source>
        <dbReference type="EMBL" id="SFE51012.1"/>
    </source>
</evidence>
<proteinExistence type="inferred from homology"/>
<dbReference type="PANTHER" id="PTHR23416:SF23">
    <property type="entry name" value="ACETYLTRANSFERASE C18B11.09C-RELATED"/>
    <property type="match status" value="1"/>
</dbReference>
<name>A0A1I2B492_9BACT</name>
<comment type="similarity">
    <text evidence="1">Belongs to the transferase hexapeptide repeat family.</text>
</comment>
<dbReference type="InterPro" id="IPR011004">
    <property type="entry name" value="Trimer_LpxA-like_sf"/>
</dbReference>
<evidence type="ECO:0000256" key="1">
    <source>
        <dbReference type="ARBA" id="ARBA00007274"/>
    </source>
</evidence>
<dbReference type="EMBL" id="FONA01000012">
    <property type="protein sequence ID" value="SFE51012.1"/>
    <property type="molecule type" value="Genomic_DNA"/>
</dbReference>
<organism evidence="4 5">
    <name type="scientific">Thermophagus xiamenensis</name>
    <dbReference type="NCBI Taxonomy" id="385682"/>
    <lineage>
        <taxon>Bacteria</taxon>
        <taxon>Pseudomonadati</taxon>
        <taxon>Bacteroidota</taxon>
        <taxon>Bacteroidia</taxon>
        <taxon>Marinilabiliales</taxon>
        <taxon>Marinilabiliaceae</taxon>
        <taxon>Thermophagus</taxon>
    </lineage>
</organism>
<dbReference type="OrthoDB" id="9812571at2"/>
<dbReference type="Gene3D" id="2.160.10.10">
    <property type="entry name" value="Hexapeptide repeat proteins"/>
    <property type="match status" value="1"/>
</dbReference>
<evidence type="ECO:0000256" key="2">
    <source>
        <dbReference type="ARBA" id="ARBA00022679"/>
    </source>
</evidence>
<keyword evidence="3" id="KW-0472">Membrane</keyword>
<dbReference type="eggNOG" id="COG0110">
    <property type="taxonomic scope" value="Bacteria"/>
</dbReference>
<dbReference type="InParanoid" id="A0A1I2B492"/>
<keyword evidence="3" id="KW-1133">Transmembrane helix</keyword>
<accession>A0A1I2B492</accession>
<dbReference type="GO" id="GO:0005829">
    <property type="term" value="C:cytosol"/>
    <property type="evidence" value="ECO:0007669"/>
    <property type="project" value="TreeGrafter"/>
</dbReference>
<dbReference type="SUPFAM" id="SSF51161">
    <property type="entry name" value="Trimeric LpxA-like enzymes"/>
    <property type="match status" value="1"/>
</dbReference>
<dbReference type="STRING" id="385682.SAMN05444380_11292"/>
<keyword evidence="2 4" id="KW-0808">Transferase</keyword>
<keyword evidence="5" id="KW-1185">Reference proteome</keyword>
<reference evidence="4 5" key="1">
    <citation type="submission" date="2016-10" db="EMBL/GenBank/DDBJ databases">
        <authorList>
            <person name="de Groot N.N."/>
        </authorList>
    </citation>
    <scope>NUCLEOTIDE SEQUENCE [LARGE SCALE GENOMIC DNA]</scope>
    <source>
        <strain evidence="4 5">DSM 19012</strain>
    </source>
</reference>